<dbReference type="STRING" id="1802385.A2856_01930"/>
<dbReference type="Gene3D" id="1.10.10.10">
    <property type="entry name" value="Winged helix-like DNA-binding domain superfamily/Winged helix DNA-binding domain"/>
    <property type="match status" value="1"/>
</dbReference>
<dbReference type="PANTHER" id="PTHR43133:SF57">
    <property type="entry name" value="RNA POLYMERASE SIGMA-70 FACTOR"/>
    <property type="match status" value="1"/>
</dbReference>
<evidence type="ECO:0000256" key="4">
    <source>
        <dbReference type="ARBA" id="ARBA00023125"/>
    </source>
</evidence>
<dbReference type="PANTHER" id="PTHR43133">
    <property type="entry name" value="RNA POLYMERASE ECF-TYPE SIGMA FACTO"/>
    <property type="match status" value="1"/>
</dbReference>
<dbReference type="Pfam" id="PF04542">
    <property type="entry name" value="Sigma70_r2"/>
    <property type="match status" value="1"/>
</dbReference>
<keyword evidence="4" id="KW-0238">DNA-binding</keyword>
<dbReference type="InterPro" id="IPR013325">
    <property type="entry name" value="RNA_pol_sigma_r2"/>
</dbReference>
<evidence type="ECO:0000256" key="3">
    <source>
        <dbReference type="ARBA" id="ARBA00023082"/>
    </source>
</evidence>
<evidence type="ECO:0000256" key="1">
    <source>
        <dbReference type="ARBA" id="ARBA00010641"/>
    </source>
</evidence>
<dbReference type="InterPro" id="IPR036388">
    <property type="entry name" value="WH-like_DNA-bd_sf"/>
</dbReference>
<dbReference type="InterPro" id="IPR007627">
    <property type="entry name" value="RNA_pol_sigma70_r2"/>
</dbReference>
<dbReference type="GO" id="GO:0006352">
    <property type="term" value="P:DNA-templated transcription initiation"/>
    <property type="evidence" value="ECO:0007669"/>
    <property type="project" value="InterPro"/>
</dbReference>
<dbReference type="InterPro" id="IPR014284">
    <property type="entry name" value="RNA_pol_sigma-70_dom"/>
</dbReference>
<comment type="caution">
    <text evidence="8">The sequence shown here is derived from an EMBL/GenBank/DDBJ whole genome shotgun (WGS) entry which is preliminary data.</text>
</comment>
<dbReference type="InterPro" id="IPR013324">
    <property type="entry name" value="RNA_pol_sigma_r3/r4-like"/>
</dbReference>
<evidence type="ECO:0008006" key="10">
    <source>
        <dbReference type="Google" id="ProtNLM"/>
    </source>
</evidence>
<name>A0A1F7TKC2_9BACT</name>
<dbReference type="InterPro" id="IPR007630">
    <property type="entry name" value="RNA_pol_sigma70_r4"/>
</dbReference>
<organism evidence="8 9">
    <name type="scientific">Candidatus Uhrbacteria bacterium RIFCSPHIGHO2_01_FULL_63_20</name>
    <dbReference type="NCBI Taxonomy" id="1802385"/>
    <lineage>
        <taxon>Bacteria</taxon>
        <taxon>Candidatus Uhriibacteriota</taxon>
    </lineage>
</organism>
<dbReference type="GO" id="GO:0016987">
    <property type="term" value="F:sigma factor activity"/>
    <property type="evidence" value="ECO:0007669"/>
    <property type="project" value="UniProtKB-KW"/>
</dbReference>
<evidence type="ECO:0000313" key="8">
    <source>
        <dbReference type="EMBL" id="OGL66431.1"/>
    </source>
</evidence>
<dbReference type="SUPFAM" id="SSF88659">
    <property type="entry name" value="Sigma3 and sigma4 domains of RNA polymerase sigma factors"/>
    <property type="match status" value="1"/>
</dbReference>
<dbReference type="SUPFAM" id="SSF88946">
    <property type="entry name" value="Sigma2 domain of RNA polymerase sigma factors"/>
    <property type="match status" value="1"/>
</dbReference>
<evidence type="ECO:0000313" key="9">
    <source>
        <dbReference type="Proteomes" id="UP000177885"/>
    </source>
</evidence>
<dbReference type="GO" id="GO:0003677">
    <property type="term" value="F:DNA binding"/>
    <property type="evidence" value="ECO:0007669"/>
    <property type="project" value="UniProtKB-KW"/>
</dbReference>
<dbReference type="Pfam" id="PF04545">
    <property type="entry name" value="Sigma70_r4"/>
    <property type="match status" value="1"/>
</dbReference>
<dbReference type="AlphaFoldDB" id="A0A1F7TKC2"/>
<evidence type="ECO:0000256" key="5">
    <source>
        <dbReference type="ARBA" id="ARBA00023163"/>
    </source>
</evidence>
<feature type="domain" description="RNA polymerase sigma-70 region 2" evidence="6">
    <location>
        <begin position="20"/>
        <end position="88"/>
    </location>
</feature>
<keyword evidence="3" id="KW-0731">Sigma factor</keyword>
<keyword evidence="5" id="KW-0804">Transcription</keyword>
<dbReference type="Proteomes" id="UP000177885">
    <property type="component" value="Unassembled WGS sequence"/>
</dbReference>
<evidence type="ECO:0000259" key="6">
    <source>
        <dbReference type="Pfam" id="PF04542"/>
    </source>
</evidence>
<sequence>MNEKEVIVQAKTDPEAFGRLYDAYYQPIFGFLYKRTGNAEVAKDLVSETFFQALKNIRRYEWRGKPFKSWLFAIAAAQAGTYFRQKTRMLAITTDQAPDVVADDLYRPDASALSDEAEREAKLDASLVRRLLGKLNQKQQTILNLRFFNEATVPEIAATLGMKEGTIKSHIHRALNKLRGLVVAEKEKAAAKDETYVAGRETHARSAAHAHRL</sequence>
<proteinExistence type="inferred from homology"/>
<dbReference type="InterPro" id="IPR039425">
    <property type="entry name" value="RNA_pol_sigma-70-like"/>
</dbReference>
<dbReference type="EMBL" id="MGDT01000007">
    <property type="protein sequence ID" value="OGL66431.1"/>
    <property type="molecule type" value="Genomic_DNA"/>
</dbReference>
<dbReference type="NCBIfam" id="TIGR02937">
    <property type="entry name" value="sigma70-ECF"/>
    <property type="match status" value="1"/>
</dbReference>
<accession>A0A1F7TKC2</accession>
<dbReference type="Gene3D" id="1.10.1740.10">
    <property type="match status" value="1"/>
</dbReference>
<gene>
    <name evidence="8" type="ORF">A2856_01930</name>
</gene>
<evidence type="ECO:0000256" key="2">
    <source>
        <dbReference type="ARBA" id="ARBA00023015"/>
    </source>
</evidence>
<comment type="similarity">
    <text evidence="1">Belongs to the sigma-70 factor family. ECF subfamily.</text>
</comment>
<protein>
    <recommendedName>
        <fullName evidence="10">HTH luxR-type domain-containing protein</fullName>
    </recommendedName>
</protein>
<reference evidence="8 9" key="1">
    <citation type="journal article" date="2016" name="Nat. Commun.">
        <title>Thousands of microbial genomes shed light on interconnected biogeochemical processes in an aquifer system.</title>
        <authorList>
            <person name="Anantharaman K."/>
            <person name="Brown C.T."/>
            <person name="Hug L.A."/>
            <person name="Sharon I."/>
            <person name="Castelle C.J."/>
            <person name="Probst A.J."/>
            <person name="Thomas B.C."/>
            <person name="Singh A."/>
            <person name="Wilkins M.J."/>
            <person name="Karaoz U."/>
            <person name="Brodie E.L."/>
            <person name="Williams K.H."/>
            <person name="Hubbard S.S."/>
            <person name="Banfield J.F."/>
        </authorList>
    </citation>
    <scope>NUCLEOTIDE SEQUENCE [LARGE SCALE GENOMIC DNA]</scope>
</reference>
<dbReference type="CDD" id="cd06171">
    <property type="entry name" value="Sigma70_r4"/>
    <property type="match status" value="1"/>
</dbReference>
<keyword evidence="2" id="KW-0805">Transcription regulation</keyword>
<feature type="domain" description="RNA polymerase sigma-70 region 4" evidence="7">
    <location>
        <begin position="131"/>
        <end position="179"/>
    </location>
</feature>
<evidence type="ECO:0000259" key="7">
    <source>
        <dbReference type="Pfam" id="PF04545"/>
    </source>
</evidence>